<evidence type="ECO:0000313" key="2">
    <source>
        <dbReference type="EMBL" id="ALL65769.1"/>
    </source>
</evidence>
<reference evidence="2 3" key="1">
    <citation type="journal article" date="2014" name="Genome Announc.">
        <title>Draft Genome Sequence of the Haloacid-Degrading Burkholderia caribensis Strain MBA4.</title>
        <authorList>
            <person name="Pan Y."/>
            <person name="Kong K.F."/>
            <person name="Tsang J.S."/>
        </authorList>
    </citation>
    <scope>NUCLEOTIDE SEQUENCE [LARGE SCALE GENOMIC DNA]</scope>
    <source>
        <strain evidence="2 3">MBA4</strain>
    </source>
</reference>
<sequence>MKAIILPFACFLVAGCGTFQDTPKSCMPPSDNGPADMLPQIKVDSAPPHARTFLRLEGGKYTYPITSIETVDHFRLNLKSAAARKSNLKPLNIDALAKATNIENVDKNKAEYADLISEAMLATDVTGIGVTTTLISIEQMLDDLLNRADSMISSQLFALRSHVAATVSDINVVMKDRMQDAYDKLNEQQRQILDRAMVLATEAQESLDKLAKEGAFAASDLLCQTTVNFANYPNTIIGLGLPFDRCFATDILCLSSIEVRDVGTPQAEQMLQFRGVNLLPNGEYADATLLVSGKEIKLPTAGGKSILQLPLPGGLNGKAGDTSLRGPLMARVDFNWPKSQTSRRWFFELKPFSVRTVDVSLSFVIEGPLRSVREQLCHVYAEGGSAGSREEYATCTIVPDSVDKSIERCEEGPVTSENGDAGIRNRLFTVGACQWELRAKSKAWWGAGAWYDFIGRAHQLGTERVQGPSFIADKVINQNEKTWVIEYPDSLVPNGYKIISGQYSYNVTISDNEGNTITLTEAKPSDPKFGSAVVIGKRLTINLR</sequence>
<proteinExistence type="predicted"/>
<evidence type="ECO:0000256" key="1">
    <source>
        <dbReference type="SAM" id="Coils"/>
    </source>
</evidence>
<dbReference type="RefSeq" id="WP_035990426.1">
    <property type="nucleotide sequence ID" value="NZ_CP012746.1"/>
</dbReference>
<dbReference type="KEGG" id="bcai:K788_0006453"/>
<evidence type="ECO:0000313" key="3">
    <source>
        <dbReference type="Proteomes" id="UP000019146"/>
    </source>
</evidence>
<dbReference type="AlphaFoldDB" id="A0A0P0RCE7"/>
<name>A0A0P0RCE7_9BURK</name>
<gene>
    <name evidence="2" type="ORF">K788_0006453</name>
</gene>
<organism evidence="2 3">
    <name type="scientific">Paraburkholderia caribensis MBA4</name>
    <dbReference type="NCBI Taxonomy" id="1323664"/>
    <lineage>
        <taxon>Bacteria</taxon>
        <taxon>Pseudomonadati</taxon>
        <taxon>Pseudomonadota</taxon>
        <taxon>Betaproteobacteria</taxon>
        <taxon>Burkholderiales</taxon>
        <taxon>Burkholderiaceae</taxon>
        <taxon>Paraburkholderia</taxon>
    </lineage>
</organism>
<dbReference type="GeneID" id="69969791"/>
<accession>A0A0P0RCE7</accession>
<dbReference type="Proteomes" id="UP000019146">
    <property type="component" value="Chromosome 1"/>
</dbReference>
<evidence type="ECO:0008006" key="4">
    <source>
        <dbReference type="Google" id="ProtNLM"/>
    </source>
</evidence>
<feature type="coiled-coil region" evidence="1">
    <location>
        <begin position="171"/>
        <end position="213"/>
    </location>
</feature>
<dbReference type="PROSITE" id="PS51257">
    <property type="entry name" value="PROKAR_LIPOPROTEIN"/>
    <property type="match status" value="1"/>
</dbReference>
<protein>
    <recommendedName>
        <fullName evidence="4">Lipoprotein</fullName>
    </recommendedName>
</protein>
<keyword evidence="1" id="KW-0175">Coiled coil</keyword>
<dbReference type="EMBL" id="CP012746">
    <property type="protein sequence ID" value="ALL65769.1"/>
    <property type="molecule type" value="Genomic_DNA"/>
</dbReference>